<evidence type="ECO:0000313" key="3">
    <source>
        <dbReference type="EMBL" id="KAK1753691.1"/>
    </source>
</evidence>
<feature type="region of interest" description="Disordered" evidence="1">
    <location>
        <begin position="69"/>
        <end position="95"/>
    </location>
</feature>
<feature type="region of interest" description="Disordered" evidence="1">
    <location>
        <begin position="299"/>
        <end position="323"/>
    </location>
</feature>
<comment type="caution">
    <text evidence="3">The sequence shown here is derived from an EMBL/GenBank/DDBJ whole genome shotgun (WGS) entry which is preliminary data.</text>
</comment>
<keyword evidence="4" id="KW-1185">Reference proteome</keyword>
<reference evidence="3" key="1">
    <citation type="submission" date="2023-06" db="EMBL/GenBank/DDBJ databases">
        <title>Genome-scale phylogeny and comparative genomics of the fungal order Sordariales.</title>
        <authorList>
            <consortium name="Lawrence Berkeley National Laboratory"/>
            <person name="Hensen N."/>
            <person name="Bonometti L."/>
            <person name="Westerberg I."/>
            <person name="Brannstrom I.O."/>
            <person name="Guillou S."/>
            <person name="Cros-Aarteil S."/>
            <person name="Calhoun S."/>
            <person name="Haridas S."/>
            <person name="Kuo A."/>
            <person name="Mondo S."/>
            <person name="Pangilinan J."/>
            <person name="Riley R."/>
            <person name="Labutti K."/>
            <person name="Andreopoulos B."/>
            <person name="Lipzen A."/>
            <person name="Chen C."/>
            <person name="Yanf M."/>
            <person name="Daum C."/>
            <person name="Ng V."/>
            <person name="Clum A."/>
            <person name="Steindorff A."/>
            <person name="Ohm R."/>
            <person name="Martin F."/>
            <person name="Silar P."/>
            <person name="Natvig D."/>
            <person name="Lalanne C."/>
            <person name="Gautier V."/>
            <person name="Ament-Velasquez S.L."/>
            <person name="Kruys A."/>
            <person name="Hutchinson M.I."/>
            <person name="Powell A.J."/>
            <person name="Barry K."/>
            <person name="Miller A.N."/>
            <person name="Grigoriev I.V."/>
            <person name="Debuchy R."/>
            <person name="Gladieux P."/>
            <person name="Thoren M.H."/>
            <person name="Johannesson H."/>
        </authorList>
    </citation>
    <scope>NUCLEOTIDE SEQUENCE</scope>
    <source>
        <strain evidence="3">PSN4</strain>
    </source>
</reference>
<sequence>MKLATTLTVFFAALDAYAAPISLSSDTHMDRGLRRANHKGVGLLLEEEEEEQVRRLLWLGLRGLPRVPPALHRPADPDPEVLPSTKKTKPNSTTSTTMTNIWILHCLTDAILWQATETGGNTSRSTRPRAILNGNLLHRHLVVPPVDELLRLPLRPREVLPEELDHPLPLQVVLPVVEHPHLRRLPGEPPADEPLPHRLEVLLVLLELPRPRRPVVSPVVPPVEELLPRQLLLPVQSELRSRQPRRVVLPVDELLLLLLLPHPEALVLDLLLPLLLEVPPVGEHHPLPRHREALVAEPSIPRQTVSTTNLDGIARGSGSRADR</sequence>
<accession>A0AAJ0B8M0</accession>
<evidence type="ECO:0000313" key="4">
    <source>
        <dbReference type="Proteomes" id="UP001239445"/>
    </source>
</evidence>
<feature type="chain" id="PRO_5042521991" evidence="2">
    <location>
        <begin position="19"/>
        <end position="323"/>
    </location>
</feature>
<keyword evidence="2" id="KW-0732">Signal</keyword>
<name>A0AAJ0B8M0_9PEZI</name>
<evidence type="ECO:0000256" key="2">
    <source>
        <dbReference type="SAM" id="SignalP"/>
    </source>
</evidence>
<organism evidence="3 4">
    <name type="scientific">Echria macrotheca</name>
    <dbReference type="NCBI Taxonomy" id="438768"/>
    <lineage>
        <taxon>Eukaryota</taxon>
        <taxon>Fungi</taxon>
        <taxon>Dikarya</taxon>
        <taxon>Ascomycota</taxon>
        <taxon>Pezizomycotina</taxon>
        <taxon>Sordariomycetes</taxon>
        <taxon>Sordariomycetidae</taxon>
        <taxon>Sordariales</taxon>
        <taxon>Schizotheciaceae</taxon>
        <taxon>Echria</taxon>
    </lineage>
</organism>
<dbReference type="AlphaFoldDB" id="A0AAJ0B8M0"/>
<gene>
    <name evidence="3" type="ORF">QBC47DRAFT_430595</name>
</gene>
<evidence type="ECO:0000256" key="1">
    <source>
        <dbReference type="SAM" id="MobiDB-lite"/>
    </source>
</evidence>
<proteinExistence type="predicted"/>
<feature type="compositionally biased region" description="Polar residues" evidence="1">
    <location>
        <begin position="301"/>
        <end position="310"/>
    </location>
</feature>
<dbReference type="EMBL" id="MU839837">
    <property type="protein sequence ID" value="KAK1753691.1"/>
    <property type="molecule type" value="Genomic_DNA"/>
</dbReference>
<feature type="signal peptide" evidence="2">
    <location>
        <begin position="1"/>
        <end position="18"/>
    </location>
</feature>
<dbReference type="Proteomes" id="UP001239445">
    <property type="component" value="Unassembled WGS sequence"/>
</dbReference>
<protein>
    <submittedName>
        <fullName evidence="3">Uncharacterized protein</fullName>
    </submittedName>
</protein>